<sequence>MKKLLIRNFSVNAIQLVVNQVLGLGIFYVLSTGLDKNSFGQINLALAVLLAGFNILSFGIDQLVIKKIAAGANASVIVSIYIFHVLIAGLVFYGILIAGYFVLPHVNQLYSLLLLIGIGKLMIFFSTPFKQAANGLERFKLMAYMLVISNIIRCGGLIILAISHVLSLHSIVIIFITGDVTELLFCVFAFKLGTQISLSLKWNKRDYRNLLTEALPQTGVVLITSALARFDWIFIGFMVSAVKLAEYSFAYKIYEISTLPLLAIAPLLIPRFTKMVQQQNIRVAELKILVRGEMIIAALVALVLNVCWSPVIDGITAGKYGLINVKTIFILTLCMPFLYLNNFLWTIYFAQGRLKMILSSFIITLLVNVIGDIILIPFFKNEGAAFAFLVSCVVQVVYYLKKNDVAGLNRLWQPLVLCILCALLGGFIAKMLFVNVWLALPAAILIYLIFLVITKQIKLSDRQYIGQFFHQ</sequence>
<feature type="transmembrane region" description="Helical" evidence="6">
    <location>
        <begin position="141"/>
        <end position="162"/>
    </location>
</feature>
<keyword evidence="5 6" id="KW-0472">Membrane</keyword>
<evidence type="ECO:0000256" key="4">
    <source>
        <dbReference type="ARBA" id="ARBA00022989"/>
    </source>
</evidence>
<reference evidence="7 8" key="1">
    <citation type="submission" date="2019-07" db="EMBL/GenBank/DDBJ databases">
        <title>Genomic Encyclopedia of Archaeal and Bacterial Type Strains, Phase II (KMG-II): from individual species to whole genera.</title>
        <authorList>
            <person name="Goeker M."/>
        </authorList>
    </citation>
    <scope>NUCLEOTIDE SEQUENCE [LARGE SCALE GENOMIC DNA]</scope>
    <source>
        <strain evidence="7 8">ATCC BAA-1854</strain>
    </source>
</reference>
<keyword evidence="3 6" id="KW-0812">Transmembrane</keyword>
<dbReference type="PANTHER" id="PTHR30250:SF11">
    <property type="entry name" value="O-ANTIGEN TRANSPORTER-RELATED"/>
    <property type="match status" value="1"/>
</dbReference>
<gene>
    <name evidence="7" type="ORF">JN11_02899</name>
</gene>
<comment type="caution">
    <text evidence="7">The sequence shown here is derived from an EMBL/GenBank/DDBJ whole genome shotgun (WGS) entry which is preliminary data.</text>
</comment>
<feature type="transmembrane region" description="Helical" evidence="6">
    <location>
        <begin position="12"/>
        <end position="30"/>
    </location>
</feature>
<dbReference type="Pfam" id="PF01943">
    <property type="entry name" value="Polysacc_synt"/>
    <property type="match status" value="1"/>
</dbReference>
<feature type="transmembrane region" description="Helical" evidence="6">
    <location>
        <begin position="435"/>
        <end position="453"/>
    </location>
</feature>
<evidence type="ECO:0000256" key="3">
    <source>
        <dbReference type="ARBA" id="ARBA00022692"/>
    </source>
</evidence>
<evidence type="ECO:0000256" key="6">
    <source>
        <dbReference type="SAM" id="Phobius"/>
    </source>
</evidence>
<feature type="transmembrane region" description="Helical" evidence="6">
    <location>
        <begin position="384"/>
        <end position="400"/>
    </location>
</feature>
<feature type="transmembrane region" description="Helical" evidence="6">
    <location>
        <begin position="412"/>
        <end position="429"/>
    </location>
</feature>
<proteinExistence type="predicted"/>
<feature type="transmembrane region" description="Helical" evidence="6">
    <location>
        <begin position="323"/>
        <end position="344"/>
    </location>
</feature>
<feature type="transmembrane region" description="Helical" evidence="6">
    <location>
        <begin position="214"/>
        <end position="237"/>
    </location>
</feature>
<dbReference type="EMBL" id="VLLI01000008">
    <property type="protein sequence ID" value="TWI98711.1"/>
    <property type="molecule type" value="Genomic_DNA"/>
</dbReference>
<feature type="transmembrane region" description="Helical" evidence="6">
    <location>
        <begin position="168"/>
        <end position="193"/>
    </location>
</feature>
<accession>A0A562TYL9</accession>
<feature type="transmembrane region" description="Helical" evidence="6">
    <location>
        <begin position="76"/>
        <end position="103"/>
    </location>
</feature>
<keyword evidence="8" id="KW-1185">Reference proteome</keyword>
<evidence type="ECO:0000313" key="8">
    <source>
        <dbReference type="Proteomes" id="UP000317010"/>
    </source>
</evidence>
<dbReference type="PANTHER" id="PTHR30250">
    <property type="entry name" value="PST FAMILY PREDICTED COLANIC ACID TRANSPORTER"/>
    <property type="match status" value="1"/>
</dbReference>
<feature type="transmembrane region" description="Helical" evidence="6">
    <location>
        <begin position="249"/>
        <end position="269"/>
    </location>
</feature>
<keyword evidence="4 6" id="KW-1133">Transmembrane helix</keyword>
<feature type="transmembrane region" description="Helical" evidence="6">
    <location>
        <begin position="109"/>
        <end position="129"/>
    </location>
</feature>
<feature type="transmembrane region" description="Helical" evidence="6">
    <location>
        <begin position="356"/>
        <end position="378"/>
    </location>
</feature>
<organism evidence="7 8">
    <name type="scientific">Mucilaginibacter frigoritolerans</name>
    <dbReference type="NCBI Taxonomy" id="652788"/>
    <lineage>
        <taxon>Bacteria</taxon>
        <taxon>Pseudomonadati</taxon>
        <taxon>Bacteroidota</taxon>
        <taxon>Sphingobacteriia</taxon>
        <taxon>Sphingobacteriales</taxon>
        <taxon>Sphingobacteriaceae</taxon>
        <taxon>Mucilaginibacter</taxon>
    </lineage>
</organism>
<comment type="subcellular location">
    <subcellularLocation>
        <location evidence="1">Cell membrane</location>
        <topology evidence="1">Multi-pass membrane protein</topology>
    </subcellularLocation>
</comment>
<feature type="transmembrane region" description="Helical" evidence="6">
    <location>
        <begin position="290"/>
        <end position="311"/>
    </location>
</feature>
<evidence type="ECO:0000256" key="5">
    <source>
        <dbReference type="ARBA" id="ARBA00023136"/>
    </source>
</evidence>
<dbReference type="GO" id="GO:0005886">
    <property type="term" value="C:plasma membrane"/>
    <property type="evidence" value="ECO:0007669"/>
    <property type="project" value="UniProtKB-SubCell"/>
</dbReference>
<evidence type="ECO:0000313" key="7">
    <source>
        <dbReference type="EMBL" id="TWI98711.1"/>
    </source>
</evidence>
<name>A0A562TYL9_9SPHI</name>
<dbReference type="AlphaFoldDB" id="A0A562TYL9"/>
<dbReference type="Proteomes" id="UP000317010">
    <property type="component" value="Unassembled WGS sequence"/>
</dbReference>
<protein>
    <submittedName>
        <fullName evidence="7">O-antigen/teichoic acid export membrane protein</fullName>
    </submittedName>
</protein>
<keyword evidence="2" id="KW-1003">Cell membrane</keyword>
<feature type="transmembrane region" description="Helical" evidence="6">
    <location>
        <begin position="42"/>
        <end position="64"/>
    </location>
</feature>
<evidence type="ECO:0000256" key="1">
    <source>
        <dbReference type="ARBA" id="ARBA00004651"/>
    </source>
</evidence>
<dbReference type="InterPro" id="IPR002797">
    <property type="entry name" value="Polysacc_synth"/>
</dbReference>
<dbReference type="RefSeq" id="WP_144913596.1">
    <property type="nucleotide sequence ID" value="NZ_VLLI01000008.1"/>
</dbReference>
<evidence type="ECO:0000256" key="2">
    <source>
        <dbReference type="ARBA" id="ARBA00022475"/>
    </source>
</evidence>
<dbReference type="InterPro" id="IPR050833">
    <property type="entry name" value="Poly_Biosynth_Transport"/>
</dbReference>
<dbReference type="OrthoDB" id="661127at2"/>